<keyword evidence="1" id="KW-0472">Membrane</keyword>
<evidence type="ECO:0000313" key="2">
    <source>
        <dbReference type="EMBL" id="TCP01186.1"/>
    </source>
</evidence>
<organism evidence="2 3">
    <name type="scientific">Rubrivivax gelatinosus</name>
    <name type="common">Rhodocyclus gelatinosus</name>
    <name type="synonym">Rhodopseudomonas gelatinosa</name>
    <dbReference type="NCBI Taxonomy" id="28068"/>
    <lineage>
        <taxon>Bacteria</taxon>
        <taxon>Pseudomonadati</taxon>
        <taxon>Pseudomonadota</taxon>
        <taxon>Betaproteobacteria</taxon>
        <taxon>Burkholderiales</taxon>
        <taxon>Sphaerotilaceae</taxon>
        <taxon>Rubrivivax</taxon>
    </lineage>
</organism>
<dbReference type="GeneID" id="99686608"/>
<keyword evidence="1" id="KW-0812">Transmembrane</keyword>
<name>A0A4R2MET6_RUBGE</name>
<comment type="caution">
    <text evidence="2">The sequence shown here is derived from an EMBL/GenBank/DDBJ whole genome shotgun (WGS) entry which is preliminary data.</text>
</comment>
<feature type="transmembrane region" description="Helical" evidence="1">
    <location>
        <begin position="75"/>
        <end position="99"/>
    </location>
</feature>
<reference evidence="2 3" key="1">
    <citation type="submission" date="2019-03" db="EMBL/GenBank/DDBJ databases">
        <title>Genomic Encyclopedia of Type Strains, Phase IV (KMG-IV): sequencing the most valuable type-strain genomes for metagenomic binning, comparative biology and taxonomic classification.</title>
        <authorList>
            <person name="Goeker M."/>
        </authorList>
    </citation>
    <scope>NUCLEOTIDE SEQUENCE [LARGE SCALE GENOMIC DNA]</scope>
    <source>
        <strain evidence="2 3">DSM 1709</strain>
    </source>
</reference>
<dbReference type="OrthoDB" id="8562850at2"/>
<dbReference type="RefSeq" id="WP_132648304.1">
    <property type="nucleotide sequence ID" value="NZ_CP181386.1"/>
</dbReference>
<dbReference type="Proteomes" id="UP000295106">
    <property type="component" value="Unassembled WGS sequence"/>
</dbReference>
<gene>
    <name evidence="2" type="ORF">EV684_110117</name>
</gene>
<evidence type="ECO:0000256" key="1">
    <source>
        <dbReference type="SAM" id="Phobius"/>
    </source>
</evidence>
<proteinExistence type="predicted"/>
<keyword evidence="1" id="KW-1133">Transmembrane helix</keyword>
<evidence type="ECO:0008006" key="4">
    <source>
        <dbReference type="Google" id="ProtNLM"/>
    </source>
</evidence>
<dbReference type="EMBL" id="SLXD01000010">
    <property type="protein sequence ID" value="TCP01186.1"/>
    <property type="molecule type" value="Genomic_DNA"/>
</dbReference>
<sequence length="178" mass="18517">MSTTHAPLFGERSLTLVAGLFPEPAAARRAAEALRTRLSADEREVAVVAPGDPDIARTLEPEQRGIWHTMLRSHVLLGALGFGLGLLLAAALIVGGWPAAVASPWATTGAAAGFMAIAGMLVAGLLTLRPDRALVIRRVRHALRHGRTAVVAHPRDEAAAHEASAALEAAGAEVVRSV</sequence>
<dbReference type="AlphaFoldDB" id="A0A4R2MET6"/>
<feature type="transmembrane region" description="Helical" evidence="1">
    <location>
        <begin position="105"/>
        <end position="128"/>
    </location>
</feature>
<accession>A0A4R2MET6</accession>
<protein>
    <recommendedName>
        <fullName evidence="4">Transmembrane protein</fullName>
    </recommendedName>
</protein>
<evidence type="ECO:0000313" key="3">
    <source>
        <dbReference type="Proteomes" id="UP000295106"/>
    </source>
</evidence>